<dbReference type="SUPFAM" id="SSF46785">
    <property type="entry name" value="Winged helix' DNA-binding domain"/>
    <property type="match status" value="1"/>
</dbReference>
<dbReference type="EMBL" id="JAAAMG010000028">
    <property type="protein sequence ID" value="NDW07371.1"/>
    <property type="molecule type" value="Genomic_DNA"/>
</dbReference>
<protein>
    <submittedName>
        <fullName evidence="2">ROK family protein</fullName>
    </submittedName>
</protein>
<gene>
    <name evidence="2" type="ORF">GTK09_23425</name>
</gene>
<dbReference type="PANTHER" id="PTHR18964:SF149">
    <property type="entry name" value="BIFUNCTIONAL UDP-N-ACETYLGLUCOSAMINE 2-EPIMERASE_N-ACETYLMANNOSAMINE KINASE"/>
    <property type="match status" value="1"/>
</dbReference>
<dbReference type="SUPFAM" id="SSF53067">
    <property type="entry name" value="Actin-like ATPase domain"/>
    <property type="match status" value="1"/>
</dbReference>
<dbReference type="InterPro" id="IPR000600">
    <property type="entry name" value="ROK"/>
</dbReference>
<dbReference type="InterPro" id="IPR036388">
    <property type="entry name" value="WH-like_DNA-bd_sf"/>
</dbReference>
<dbReference type="PANTHER" id="PTHR18964">
    <property type="entry name" value="ROK (REPRESSOR, ORF, KINASE) FAMILY"/>
    <property type="match status" value="1"/>
</dbReference>
<reference evidence="2 3" key="1">
    <citation type="submission" date="2020-01" db="EMBL/GenBank/DDBJ databases">
        <title>Jiella pacifica sp. nov.</title>
        <authorList>
            <person name="Xue Z."/>
            <person name="Zhu S."/>
            <person name="Chen J."/>
            <person name="Yang J."/>
        </authorList>
    </citation>
    <scope>NUCLEOTIDE SEQUENCE [LARGE SCALE GENOMIC DNA]</scope>
    <source>
        <strain evidence="2 3">40Bstr34</strain>
    </source>
</reference>
<evidence type="ECO:0000313" key="3">
    <source>
        <dbReference type="Proteomes" id="UP000469011"/>
    </source>
</evidence>
<evidence type="ECO:0000256" key="1">
    <source>
        <dbReference type="ARBA" id="ARBA00006479"/>
    </source>
</evidence>
<name>A0A6N9T826_9HYPH</name>
<dbReference type="InterPro" id="IPR043129">
    <property type="entry name" value="ATPase_NBD"/>
</dbReference>
<comment type="similarity">
    <text evidence="1">Belongs to the ROK (NagC/XylR) family.</text>
</comment>
<dbReference type="InterPro" id="IPR036390">
    <property type="entry name" value="WH_DNA-bd_sf"/>
</dbReference>
<evidence type="ECO:0000313" key="2">
    <source>
        <dbReference type="EMBL" id="NDW07371.1"/>
    </source>
</evidence>
<dbReference type="Gene3D" id="1.10.10.10">
    <property type="entry name" value="Winged helix-like DNA-binding domain superfamily/Winged helix DNA-binding domain"/>
    <property type="match status" value="1"/>
</dbReference>
<dbReference type="AlphaFoldDB" id="A0A6N9T826"/>
<organism evidence="2 3">
    <name type="scientific">Jiella pacifica</name>
    <dbReference type="NCBI Taxonomy" id="2696469"/>
    <lineage>
        <taxon>Bacteria</taxon>
        <taxon>Pseudomonadati</taxon>
        <taxon>Pseudomonadota</taxon>
        <taxon>Alphaproteobacteria</taxon>
        <taxon>Hyphomicrobiales</taxon>
        <taxon>Aurantimonadaceae</taxon>
        <taxon>Jiella</taxon>
    </lineage>
</organism>
<comment type="caution">
    <text evidence="2">The sequence shown here is derived from an EMBL/GenBank/DDBJ whole genome shotgun (WGS) entry which is preliminary data.</text>
</comment>
<dbReference type="Pfam" id="PF00480">
    <property type="entry name" value="ROK"/>
    <property type="match status" value="1"/>
</dbReference>
<sequence>MTRPLRIRATQGANLGGAYAHNRRVVIEALRLNGTLSRAELARATRLTGQTVSNIVADLAAEDLVIADAPVRIARGQPARPYRLNGSGAFALGVQIDRHVTRAVAVDLLGAERMRLEMPLPNGGPETGLPVVYGLVADTRERLAALEPGAADRIVGLGLAMPGPFGQAPRDYDPWMMSAWQNRAIADELAAETGLAVTLQNDAAAAAAAEKLSGAAKGIDDFVYLYFGYGLGAAIFVRGEIHSGNHNNAGEIGMALPWMPDGGLGEPIEHGVSLASLCRWLGLDPAMPDLFPAIDDALTSGAAGVWLDAAGGRLKWVVQILETLLDPDTIVFGGAIPPSLLDALRERMQPLLPSHADRPGRELPRLTIGGADPWLVATGAAAEPIARTFDPRFSAIQNGLVAAD</sequence>
<dbReference type="Gene3D" id="3.30.420.40">
    <property type="match status" value="2"/>
</dbReference>
<proteinExistence type="inferred from homology"/>
<keyword evidence="3" id="KW-1185">Reference proteome</keyword>
<dbReference type="RefSeq" id="WP_163465829.1">
    <property type="nucleotide sequence ID" value="NZ_JAAAMG010000028.1"/>
</dbReference>
<accession>A0A6N9T826</accession>
<dbReference type="CDD" id="cd23763">
    <property type="entry name" value="ASKHA_ATPase_ROK"/>
    <property type="match status" value="1"/>
</dbReference>
<dbReference type="Proteomes" id="UP000469011">
    <property type="component" value="Unassembled WGS sequence"/>
</dbReference>